<evidence type="ECO:0000313" key="2">
    <source>
        <dbReference type="EMBL" id="KAJ4443415.1"/>
    </source>
</evidence>
<evidence type="ECO:0000256" key="1">
    <source>
        <dbReference type="SAM" id="MobiDB-lite"/>
    </source>
</evidence>
<dbReference type="PANTHER" id="PTHR33332">
    <property type="entry name" value="REVERSE TRANSCRIPTASE DOMAIN-CONTAINING PROTEIN"/>
    <property type="match status" value="1"/>
</dbReference>
<feature type="compositionally biased region" description="Basic and acidic residues" evidence="1">
    <location>
        <begin position="137"/>
        <end position="150"/>
    </location>
</feature>
<evidence type="ECO:0008006" key="4">
    <source>
        <dbReference type="Google" id="ProtNLM"/>
    </source>
</evidence>
<keyword evidence="3" id="KW-1185">Reference proteome</keyword>
<feature type="region of interest" description="Disordered" evidence="1">
    <location>
        <begin position="131"/>
        <end position="150"/>
    </location>
</feature>
<sequence>MSPGSSAESYPAFALNGLRENPAKASTRTMRNSVSLVLTTSIRLRGELRVRLGVESIVTGFEKHESTMSTLYDLSKAFDCVSHETICSELHFYGVRGKELDLIRSYLNNCTQITCINGEFSNDVNVNIGVPQGSVGPDRDSSSGENKIDDSCATTKTIPEKVNNDNLENVTKKEEMILKDMLLELSDSCEQYGMKINANKTKTMVIGRKVKKVNLRILNAAVEQVDSSKYLGCTISSNMSCCQEDESRIAMAKEAFGASSADLWRNN</sequence>
<organism evidence="2 3">
    <name type="scientific">Periplaneta americana</name>
    <name type="common">American cockroach</name>
    <name type="synonym">Blatta americana</name>
    <dbReference type="NCBI Taxonomy" id="6978"/>
    <lineage>
        <taxon>Eukaryota</taxon>
        <taxon>Metazoa</taxon>
        <taxon>Ecdysozoa</taxon>
        <taxon>Arthropoda</taxon>
        <taxon>Hexapoda</taxon>
        <taxon>Insecta</taxon>
        <taxon>Pterygota</taxon>
        <taxon>Neoptera</taxon>
        <taxon>Polyneoptera</taxon>
        <taxon>Dictyoptera</taxon>
        <taxon>Blattodea</taxon>
        <taxon>Blattoidea</taxon>
        <taxon>Blattidae</taxon>
        <taxon>Blattinae</taxon>
        <taxon>Periplaneta</taxon>
    </lineage>
</organism>
<name>A0ABQ8TCL9_PERAM</name>
<evidence type="ECO:0000313" key="3">
    <source>
        <dbReference type="Proteomes" id="UP001148838"/>
    </source>
</evidence>
<gene>
    <name evidence="2" type="ORF">ANN_05083</name>
</gene>
<protein>
    <recommendedName>
        <fullName evidence="4">Reverse transcriptase domain-containing protein</fullName>
    </recommendedName>
</protein>
<dbReference type="EMBL" id="JAJSOF020000013">
    <property type="protein sequence ID" value="KAJ4443415.1"/>
    <property type="molecule type" value="Genomic_DNA"/>
</dbReference>
<reference evidence="2 3" key="1">
    <citation type="journal article" date="2022" name="Allergy">
        <title>Genome assembly and annotation of Periplaneta americana reveal a comprehensive cockroach allergen profile.</title>
        <authorList>
            <person name="Wang L."/>
            <person name="Xiong Q."/>
            <person name="Saelim N."/>
            <person name="Wang L."/>
            <person name="Nong W."/>
            <person name="Wan A.T."/>
            <person name="Shi M."/>
            <person name="Liu X."/>
            <person name="Cao Q."/>
            <person name="Hui J.H.L."/>
            <person name="Sookrung N."/>
            <person name="Leung T.F."/>
            <person name="Tungtrongchitr A."/>
            <person name="Tsui S.K.W."/>
        </authorList>
    </citation>
    <scope>NUCLEOTIDE SEQUENCE [LARGE SCALE GENOMIC DNA]</scope>
    <source>
        <strain evidence="2">PWHHKU_190912</strain>
    </source>
</reference>
<accession>A0ABQ8TCL9</accession>
<proteinExistence type="predicted"/>
<dbReference type="Proteomes" id="UP001148838">
    <property type="component" value="Unassembled WGS sequence"/>
</dbReference>
<comment type="caution">
    <text evidence="2">The sequence shown here is derived from an EMBL/GenBank/DDBJ whole genome shotgun (WGS) entry which is preliminary data.</text>
</comment>